<evidence type="ECO:0000256" key="1">
    <source>
        <dbReference type="SAM" id="MobiDB-lite"/>
    </source>
</evidence>
<evidence type="ECO:0000313" key="2">
    <source>
        <dbReference type="EMBL" id="SVA31047.1"/>
    </source>
</evidence>
<name>A0A381UUM6_9ZZZZ</name>
<feature type="region of interest" description="Disordered" evidence="1">
    <location>
        <begin position="1"/>
        <end position="24"/>
    </location>
</feature>
<sequence>MMGLKDTEKEESFVRRSATGLCTA</sequence>
<feature type="compositionally biased region" description="Basic and acidic residues" evidence="1">
    <location>
        <begin position="1"/>
        <end position="14"/>
    </location>
</feature>
<proteinExistence type="predicted"/>
<accession>A0A381UUM6</accession>
<organism evidence="2">
    <name type="scientific">marine metagenome</name>
    <dbReference type="NCBI Taxonomy" id="408172"/>
    <lineage>
        <taxon>unclassified sequences</taxon>
        <taxon>metagenomes</taxon>
        <taxon>ecological metagenomes</taxon>
    </lineage>
</organism>
<dbReference type="AlphaFoldDB" id="A0A381UUM6"/>
<protein>
    <submittedName>
        <fullName evidence="2">Uncharacterized protein</fullName>
    </submittedName>
</protein>
<dbReference type="EMBL" id="UINC01007034">
    <property type="protein sequence ID" value="SVA31047.1"/>
    <property type="molecule type" value="Genomic_DNA"/>
</dbReference>
<gene>
    <name evidence="2" type="ORF">METZ01_LOCUS83901</name>
</gene>
<reference evidence="2" key="1">
    <citation type="submission" date="2018-05" db="EMBL/GenBank/DDBJ databases">
        <authorList>
            <person name="Lanie J.A."/>
            <person name="Ng W.-L."/>
            <person name="Kazmierczak K.M."/>
            <person name="Andrzejewski T.M."/>
            <person name="Davidsen T.M."/>
            <person name="Wayne K.J."/>
            <person name="Tettelin H."/>
            <person name="Glass J.I."/>
            <person name="Rusch D."/>
            <person name="Podicherti R."/>
            <person name="Tsui H.-C.T."/>
            <person name="Winkler M.E."/>
        </authorList>
    </citation>
    <scope>NUCLEOTIDE SEQUENCE</scope>
</reference>